<keyword evidence="1" id="KW-0472">Membrane</keyword>
<dbReference type="AlphaFoldDB" id="M1ARF4"/>
<gene>
    <name evidence="2" type="primary">LOC102580223</name>
</gene>
<evidence type="ECO:0000313" key="3">
    <source>
        <dbReference type="Proteomes" id="UP000011115"/>
    </source>
</evidence>
<name>M1ARF4_SOLTU</name>
<dbReference type="HOGENOM" id="CLU_2817408_0_0_1"/>
<keyword evidence="1" id="KW-1133">Transmembrane helix</keyword>
<keyword evidence="3" id="KW-1185">Reference proteome</keyword>
<keyword evidence="1" id="KW-0812">Transmembrane</keyword>
<dbReference type="OrthoDB" id="436852at2759"/>
<organism evidence="2 3">
    <name type="scientific">Solanum tuberosum</name>
    <name type="common">Potato</name>
    <dbReference type="NCBI Taxonomy" id="4113"/>
    <lineage>
        <taxon>Eukaryota</taxon>
        <taxon>Viridiplantae</taxon>
        <taxon>Streptophyta</taxon>
        <taxon>Embryophyta</taxon>
        <taxon>Tracheophyta</taxon>
        <taxon>Spermatophyta</taxon>
        <taxon>Magnoliopsida</taxon>
        <taxon>eudicotyledons</taxon>
        <taxon>Gunneridae</taxon>
        <taxon>Pentapetalae</taxon>
        <taxon>asterids</taxon>
        <taxon>lamiids</taxon>
        <taxon>Solanales</taxon>
        <taxon>Solanaceae</taxon>
        <taxon>Solanoideae</taxon>
        <taxon>Solaneae</taxon>
        <taxon>Solanum</taxon>
    </lineage>
</organism>
<evidence type="ECO:0000313" key="2">
    <source>
        <dbReference type="EnsemblPlants" id="PGSC0003DMT400028639"/>
    </source>
</evidence>
<evidence type="ECO:0000256" key="1">
    <source>
        <dbReference type="SAM" id="Phobius"/>
    </source>
</evidence>
<dbReference type="Gramene" id="PGSC0003DMT400028639">
    <property type="protein sequence ID" value="PGSC0003DMT400028639"/>
    <property type="gene ID" value="PGSC0003DMG400011022"/>
</dbReference>
<proteinExistence type="predicted"/>
<feature type="transmembrane region" description="Helical" evidence="1">
    <location>
        <begin position="39"/>
        <end position="59"/>
    </location>
</feature>
<dbReference type="Proteomes" id="UP000011115">
    <property type="component" value="Unassembled WGS sequence"/>
</dbReference>
<dbReference type="ExpressionAtlas" id="M1ARF4">
    <property type="expression patterns" value="baseline"/>
</dbReference>
<accession>M1ARF4</accession>
<reference evidence="3" key="1">
    <citation type="journal article" date="2011" name="Nature">
        <title>Genome sequence and analysis of the tuber crop potato.</title>
        <authorList>
            <consortium name="The Potato Genome Sequencing Consortium"/>
        </authorList>
    </citation>
    <scope>NUCLEOTIDE SEQUENCE [LARGE SCALE GENOMIC DNA]</scope>
    <source>
        <strain evidence="3">cv. DM1-3 516 R44</strain>
    </source>
</reference>
<protein>
    <submittedName>
        <fullName evidence="2">Phd/F-box containing protein</fullName>
    </submittedName>
</protein>
<dbReference type="EnsemblPlants" id="PGSC0003DMT400028639">
    <property type="protein sequence ID" value="PGSC0003DMT400028639"/>
    <property type="gene ID" value="PGSC0003DMG400011022"/>
</dbReference>
<sequence length="67" mass="7509">MGANPVVVYRGQVTFRQKTLQSWQMKVATRMKKNMVKHYADVVMGITMLMNFGLVVISARDGSMVSA</sequence>
<reference evidence="2" key="2">
    <citation type="submission" date="2015-06" db="UniProtKB">
        <authorList>
            <consortium name="EnsemblPlants"/>
        </authorList>
    </citation>
    <scope>IDENTIFICATION</scope>
    <source>
        <strain evidence="2">DM1-3 516 R44</strain>
    </source>
</reference>